<gene>
    <name evidence="1" type="ORF">Amon02_000589800</name>
</gene>
<dbReference type="EMBL" id="BSXS01004455">
    <property type="protein sequence ID" value="GME83016.1"/>
    <property type="molecule type" value="Genomic_DNA"/>
</dbReference>
<evidence type="ECO:0000313" key="2">
    <source>
        <dbReference type="Proteomes" id="UP001165064"/>
    </source>
</evidence>
<dbReference type="Proteomes" id="UP001165064">
    <property type="component" value="Unassembled WGS sequence"/>
</dbReference>
<organism evidence="1 2">
    <name type="scientific">Ambrosiozyma monospora</name>
    <name type="common">Yeast</name>
    <name type="synonym">Endomycopsis monosporus</name>
    <dbReference type="NCBI Taxonomy" id="43982"/>
    <lineage>
        <taxon>Eukaryota</taxon>
        <taxon>Fungi</taxon>
        <taxon>Dikarya</taxon>
        <taxon>Ascomycota</taxon>
        <taxon>Saccharomycotina</taxon>
        <taxon>Pichiomycetes</taxon>
        <taxon>Pichiales</taxon>
        <taxon>Pichiaceae</taxon>
        <taxon>Ambrosiozyma</taxon>
    </lineage>
</organism>
<comment type="caution">
    <text evidence="1">The sequence shown here is derived from an EMBL/GenBank/DDBJ whole genome shotgun (WGS) entry which is preliminary data.</text>
</comment>
<reference evidence="1" key="1">
    <citation type="submission" date="2023-04" db="EMBL/GenBank/DDBJ databases">
        <title>Ambrosiozyma monospora NBRC 10751.</title>
        <authorList>
            <person name="Ichikawa N."/>
            <person name="Sato H."/>
            <person name="Tonouchi N."/>
        </authorList>
    </citation>
    <scope>NUCLEOTIDE SEQUENCE</scope>
    <source>
        <strain evidence="1">NBRC 10751</strain>
    </source>
</reference>
<proteinExistence type="predicted"/>
<accession>A0ACB5T7R2</accession>
<sequence>MTTSLILNSKISSHLNRVDSRPTLDPYLLYERRQLPLCGKYRFLHYLQQGTFGRVTCAIDKVSNTKVAIKAIKKTTDDAITGARREVEIMQMIGNHPNSVQLLDYTETENYIILVLEYADSGDLYDAVHEQTRLAKLIQSDENYFISLVTQLVSVIEFAHSKGVYHRDIKPENVLLMNDGTVKLCDWGLASTNIDCYEFNLGTEKYMPPEALTKGLKKTGLSYDPSNFYCYNSKYADVWSLGVTLLYTLFGKCPFRKACPATDGNFQKFLKNKSFLLSDRFHFGSRVSP</sequence>
<keyword evidence="2" id="KW-1185">Reference proteome</keyword>
<name>A0ACB5T7R2_AMBMO</name>
<protein>
    <submittedName>
        <fullName evidence="1">Unnamed protein product</fullName>
    </submittedName>
</protein>
<evidence type="ECO:0000313" key="1">
    <source>
        <dbReference type="EMBL" id="GME83016.1"/>
    </source>
</evidence>